<dbReference type="AlphaFoldDB" id="A0A6P6XM24"/>
<dbReference type="InterPro" id="IPR002132">
    <property type="entry name" value="Ribosomal_uL5"/>
</dbReference>
<dbReference type="KEGG" id="dpte:113788709"/>
<dbReference type="Pfam" id="PF00281">
    <property type="entry name" value="Ribosomal_L5"/>
    <property type="match status" value="1"/>
</dbReference>
<evidence type="ECO:0000256" key="5">
    <source>
        <dbReference type="ARBA" id="ARBA00035322"/>
    </source>
</evidence>
<dbReference type="PIRSF" id="PIRSF002161">
    <property type="entry name" value="Ribosomal_L5"/>
    <property type="match status" value="1"/>
</dbReference>
<evidence type="ECO:0000256" key="1">
    <source>
        <dbReference type="ARBA" id="ARBA00008553"/>
    </source>
</evidence>
<feature type="domain" description="Large ribosomal subunit protein uL5 N-terminal" evidence="7">
    <location>
        <begin position="11"/>
        <end position="64"/>
    </location>
</feature>
<name>A0A6P6XM24_DERPT</name>
<dbReference type="InterPro" id="IPR031310">
    <property type="entry name" value="Ribosomal_uL5_N"/>
</dbReference>
<dbReference type="GO" id="GO:0006412">
    <property type="term" value="P:translation"/>
    <property type="evidence" value="ECO:0007669"/>
    <property type="project" value="InterPro"/>
</dbReference>
<dbReference type="Proteomes" id="UP000515146">
    <property type="component" value="Unplaced"/>
</dbReference>
<dbReference type="InParanoid" id="A0A6P6XM24"/>
<sequence>MAEIQKTKENNPMRKIRIEKLILNICIGETGDRLTRASRVLQELSGQTPVENKAHKTIRAFGIRRNDKIATCVTVRGSKALELLEKGLKVKEYQLNKSCFSESGIFGFGIQEHIDLGYKYDPNIGIFGIDFSVHLTRPGYRVCKRRAKKTKVGPLNRVNASEARNWFEQTFDGQLF</sequence>
<reference evidence="10" key="1">
    <citation type="submission" date="2025-08" db="UniProtKB">
        <authorList>
            <consortium name="RefSeq"/>
        </authorList>
    </citation>
    <scope>IDENTIFICATION</scope>
    <source>
        <strain evidence="10">Airmid</strain>
    </source>
</reference>
<comment type="similarity">
    <text evidence="1 6">Belongs to the universal ribosomal protein uL5 family.</text>
</comment>
<evidence type="ECO:0000259" key="7">
    <source>
        <dbReference type="Pfam" id="PF00281"/>
    </source>
</evidence>
<keyword evidence="9" id="KW-1185">Reference proteome</keyword>
<evidence type="ECO:0000313" key="10">
    <source>
        <dbReference type="RefSeq" id="XP_027193976.1"/>
    </source>
</evidence>
<keyword evidence="3 6" id="KW-0687">Ribonucleoprotein</keyword>
<gene>
    <name evidence="10" type="primary">LOC113788709</name>
</gene>
<evidence type="ECO:0000256" key="3">
    <source>
        <dbReference type="ARBA" id="ARBA00023274"/>
    </source>
</evidence>
<dbReference type="NCBIfam" id="NF003258">
    <property type="entry name" value="PRK04219.1"/>
    <property type="match status" value="1"/>
</dbReference>
<dbReference type="InterPro" id="IPR057266">
    <property type="entry name" value="Ribosomal_uL5_euk/arc-type"/>
</dbReference>
<dbReference type="RefSeq" id="XP_027193976.1">
    <property type="nucleotide sequence ID" value="XM_027338175.1"/>
</dbReference>
<dbReference type="InterPro" id="IPR022803">
    <property type="entry name" value="Ribosomal_uL5_dom_sf"/>
</dbReference>
<feature type="domain" description="Large ribosomal subunit protein uL5 C-terminal" evidence="8">
    <location>
        <begin position="68"/>
        <end position="143"/>
    </location>
</feature>
<dbReference type="GO" id="GO:0005840">
    <property type="term" value="C:ribosome"/>
    <property type="evidence" value="ECO:0007669"/>
    <property type="project" value="UniProtKB-KW"/>
</dbReference>
<evidence type="ECO:0000256" key="2">
    <source>
        <dbReference type="ARBA" id="ARBA00022980"/>
    </source>
</evidence>
<dbReference type="PANTHER" id="PTHR11994">
    <property type="entry name" value="60S RIBOSOMAL PROTEIN L11-RELATED"/>
    <property type="match status" value="1"/>
</dbReference>
<keyword evidence="2 6" id="KW-0689">Ribosomal protein</keyword>
<dbReference type="Pfam" id="PF00673">
    <property type="entry name" value="Ribosomal_L5_C"/>
    <property type="match status" value="1"/>
</dbReference>
<organism evidence="9 10">
    <name type="scientific">Dermatophagoides pteronyssinus</name>
    <name type="common">European house dust mite</name>
    <dbReference type="NCBI Taxonomy" id="6956"/>
    <lineage>
        <taxon>Eukaryota</taxon>
        <taxon>Metazoa</taxon>
        <taxon>Ecdysozoa</taxon>
        <taxon>Arthropoda</taxon>
        <taxon>Chelicerata</taxon>
        <taxon>Arachnida</taxon>
        <taxon>Acari</taxon>
        <taxon>Acariformes</taxon>
        <taxon>Sarcoptiformes</taxon>
        <taxon>Astigmata</taxon>
        <taxon>Psoroptidia</taxon>
        <taxon>Analgoidea</taxon>
        <taxon>Pyroglyphidae</taxon>
        <taxon>Dermatophagoidinae</taxon>
        <taxon>Dermatophagoides</taxon>
    </lineage>
</organism>
<accession>A0A6P6XM24</accession>
<protein>
    <recommendedName>
        <fullName evidence="4">Large ribosomal subunit protein uL5</fullName>
    </recommendedName>
    <alternativeName>
        <fullName evidence="5">60S ribosomal protein L11</fullName>
    </alternativeName>
</protein>
<dbReference type="FunFam" id="3.30.1440.10:FF:000002">
    <property type="entry name" value="60S ribosomal protein L11"/>
    <property type="match status" value="1"/>
</dbReference>
<dbReference type="SUPFAM" id="SSF55282">
    <property type="entry name" value="RL5-like"/>
    <property type="match status" value="1"/>
</dbReference>
<dbReference type="OrthoDB" id="1734943at2759"/>
<evidence type="ECO:0000256" key="4">
    <source>
        <dbReference type="ARBA" id="ARBA00035245"/>
    </source>
</evidence>
<evidence type="ECO:0000259" key="8">
    <source>
        <dbReference type="Pfam" id="PF00673"/>
    </source>
</evidence>
<dbReference type="InterPro" id="IPR031309">
    <property type="entry name" value="Ribosomal_uL5_C"/>
</dbReference>
<evidence type="ECO:0000313" key="9">
    <source>
        <dbReference type="Proteomes" id="UP000515146"/>
    </source>
</evidence>
<dbReference type="Gene3D" id="3.30.1440.10">
    <property type="match status" value="1"/>
</dbReference>
<dbReference type="GO" id="GO:0003735">
    <property type="term" value="F:structural constituent of ribosome"/>
    <property type="evidence" value="ECO:0007669"/>
    <property type="project" value="InterPro"/>
</dbReference>
<evidence type="ECO:0000256" key="6">
    <source>
        <dbReference type="RuleBase" id="RU003930"/>
    </source>
</evidence>
<dbReference type="GO" id="GO:1990904">
    <property type="term" value="C:ribonucleoprotein complex"/>
    <property type="evidence" value="ECO:0007669"/>
    <property type="project" value="UniProtKB-KW"/>
</dbReference>
<proteinExistence type="inferred from homology"/>